<evidence type="ECO:0000313" key="6">
    <source>
        <dbReference type="EMBL" id="KAJ4776946.1"/>
    </source>
</evidence>
<dbReference type="EMBL" id="JAMFTS010007936">
    <property type="protein sequence ID" value="KAJ4730776.1"/>
    <property type="molecule type" value="Genomic_DNA"/>
</dbReference>
<gene>
    <name evidence="5" type="ORF">LUZ62_013233</name>
    <name evidence="6" type="ORF">LUZ62_061203</name>
</gene>
<dbReference type="InterPro" id="IPR050667">
    <property type="entry name" value="PPR-containing_protein"/>
</dbReference>
<dbReference type="Proteomes" id="UP001140206">
    <property type="component" value="Chromosome 3"/>
</dbReference>
<dbReference type="EMBL" id="JAMFTS010000003">
    <property type="protein sequence ID" value="KAJ4776946.1"/>
    <property type="molecule type" value="Genomic_DNA"/>
</dbReference>
<comment type="similarity">
    <text evidence="1">Belongs to the PPR family. P subfamily.</text>
</comment>
<organism evidence="6 7">
    <name type="scientific">Rhynchospora pubera</name>
    <dbReference type="NCBI Taxonomy" id="906938"/>
    <lineage>
        <taxon>Eukaryota</taxon>
        <taxon>Viridiplantae</taxon>
        <taxon>Streptophyta</taxon>
        <taxon>Embryophyta</taxon>
        <taxon>Tracheophyta</taxon>
        <taxon>Spermatophyta</taxon>
        <taxon>Magnoliopsida</taxon>
        <taxon>Liliopsida</taxon>
        <taxon>Poales</taxon>
        <taxon>Cyperaceae</taxon>
        <taxon>Cyperoideae</taxon>
        <taxon>Rhynchosporeae</taxon>
        <taxon>Rhynchospora</taxon>
    </lineage>
</organism>
<dbReference type="PANTHER" id="PTHR47939:SF13">
    <property type="entry name" value="OS03G0201400 PROTEIN"/>
    <property type="match status" value="1"/>
</dbReference>
<dbReference type="InterPro" id="IPR002885">
    <property type="entry name" value="PPR_rpt"/>
</dbReference>
<feature type="repeat" description="PPR" evidence="4">
    <location>
        <begin position="375"/>
        <end position="409"/>
    </location>
</feature>
<evidence type="ECO:0000256" key="2">
    <source>
        <dbReference type="ARBA" id="ARBA00022737"/>
    </source>
</evidence>
<evidence type="ECO:0000256" key="3">
    <source>
        <dbReference type="ARBA" id="ARBA00022946"/>
    </source>
</evidence>
<feature type="repeat" description="PPR" evidence="4">
    <location>
        <begin position="164"/>
        <end position="198"/>
    </location>
</feature>
<evidence type="ECO:0000256" key="1">
    <source>
        <dbReference type="ARBA" id="ARBA00007626"/>
    </source>
</evidence>
<dbReference type="Pfam" id="PF13812">
    <property type="entry name" value="PPR_3"/>
    <property type="match status" value="1"/>
</dbReference>
<dbReference type="Pfam" id="PF01535">
    <property type="entry name" value="PPR"/>
    <property type="match status" value="1"/>
</dbReference>
<dbReference type="Pfam" id="PF13041">
    <property type="entry name" value="PPR_2"/>
    <property type="match status" value="3"/>
</dbReference>
<feature type="repeat" description="PPR" evidence="4">
    <location>
        <begin position="445"/>
        <end position="480"/>
    </location>
</feature>
<evidence type="ECO:0000256" key="4">
    <source>
        <dbReference type="PROSITE-ProRule" id="PRU00708"/>
    </source>
</evidence>
<comment type="caution">
    <text evidence="6">The sequence shown here is derived from an EMBL/GenBank/DDBJ whole genome shotgun (WGS) entry which is preliminary data.</text>
</comment>
<feature type="repeat" description="PPR" evidence="4">
    <location>
        <begin position="410"/>
        <end position="444"/>
    </location>
</feature>
<accession>A0AAV8EBG4</accession>
<sequence>MALLLRPKTSLLRSPSLLKLLSTTTTSTSTSDSLPSLTSSESKLLQNLHSLLLDHHHSEPSLASSPPPVDLSISSLTSSFSQLTSTAPSPALALELIHRVSSLRHGHPFHQTITFFNWYLSLSPPLATLPDIYTAMIDFSGKLHYFPLAHQLLDKMLALSIPIPSQTIMALVRRYIRAGMPNEAKDLFCRMSDYGHEPDPSFLTTVLGSLAKKRLADEAQSIFDSFKSVISPDVFLYSALINAWCRAGRLDRAEEIFSEMNQAGIVPNVYTYTCIIDTMYRAGQIPRAQELFCQMINSGCSPNTATYNAIMRAHVKAGRTEQVLQVHNDMKRFGCEPDIITYNFLIETQCSKSQGNLDAALKVLNQMVLKKCNPDCHSFNPIFKLLVKSSNIEAVHKLYEKMRGLNVQPNTVTYNLLIELFNKEKKIDMVLRMKKEMEKEGVEPNVNTYSALITAYCERGNWRRASDALMEMVEVKRLKPKDSIYKMVVNLLKCAGQLKKCENLTEMIVKQGFVEKPMENAML</sequence>
<reference evidence="6" key="1">
    <citation type="submission" date="2022-08" db="EMBL/GenBank/DDBJ databases">
        <authorList>
            <person name="Marques A."/>
        </authorList>
    </citation>
    <scope>NUCLEOTIDE SEQUENCE</scope>
    <source>
        <strain evidence="6">RhyPub2mFocal</strain>
        <tissue evidence="6">Leaves</tissue>
    </source>
</reference>
<dbReference type="PROSITE" id="PS51375">
    <property type="entry name" value="PPR"/>
    <property type="match status" value="8"/>
</dbReference>
<name>A0AAV8EBG4_9POAL</name>
<evidence type="ECO:0000313" key="5">
    <source>
        <dbReference type="EMBL" id="KAJ4730776.1"/>
    </source>
</evidence>
<dbReference type="NCBIfam" id="TIGR00756">
    <property type="entry name" value="PPR"/>
    <property type="match status" value="7"/>
</dbReference>
<keyword evidence="7" id="KW-1185">Reference proteome</keyword>
<protein>
    <submittedName>
        <fullName evidence="6">Pentatricopeptide repeat-containing protein</fullName>
    </submittedName>
</protein>
<keyword evidence="3" id="KW-0809">Transit peptide</keyword>
<dbReference type="Gene3D" id="1.25.40.10">
    <property type="entry name" value="Tetratricopeptide repeat domain"/>
    <property type="match status" value="3"/>
</dbReference>
<dbReference type="InterPro" id="IPR011990">
    <property type="entry name" value="TPR-like_helical_dom_sf"/>
</dbReference>
<feature type="repeat" description="PPR" evidence="4">
    <location>
        <begin position="268"/>
        <end position="302"/>
    </location>
</feature>
<dbReference type="PANTHER" id="PTHR47939">
    <property type="entry name" value="MEMBRANE-ASSOCIATED SALT-INDUCIBLE PROTEIN-LIKE"/>
    <property type="match status" value="1"/>
</dbReference>
<dbReference type="SUPFAM" id="SSF48452">
    <property type="entry name" value="TPR-like"/>
    <property type="match status" value="1"/>
</dbReference>
<keyword evidence="2" id="KW-0677">Repeat</keyword>
<dbReference type="AlphaFoldDB" id="A0AAV8EBG4"/>
<feature type="repeat" description="PPR" evidence="4">
    <location>
        <begin position="338"/>
        <end position="374"/>
    </location>
</feature>
<proteinExistence type="inferred from homology"/>
<feature type="repeat" description="PPR" evidence="4">
    <location>
        <begin position="233"/>
        <end position="267"/>
    </location>
</feature>
<feature type="repeat" description="PPR" evidence="4">
    <location>
        <begin position="303"/>
        <end position="337"/>
    </location>
</feature>
<evidence type="ECO:0000313" key="7">
    <source>
        <dbReference type="Proteomes" id="UP001140206"/>
    </source>
</evidence>